<feature type="transmembrane region" description="Helical" evidence="5">
    <location>
        <begin position="86"/>
        <end position="116"/>
    </location>
</feature>
<evidence type="ECO:0000313" key="6">
    <source>
        <dbReference type="EMBL" id="MBC2593033.1"/>
    </source>
</evidence>
<sequence length="203" mass="22742">MKASLFARRRILVTRFALILCVSPLLFCSSAWDALSHVFSESLFALGIALVGVGVIGRVWCFSYISGRKQAELVTEGPYSLTRNPLYLFTLIAAVGIGFTSETLFVPLAVLALFALSYPAVIRQEERALEEIHGANFARYRESTPRFWPSFGLYSEPQEIQLNPRVFRRGLQDVVWFIVACGTFEIIEGLQEAGMVPVFMHLV</sequence>
<protein>
    <submittedName>
        <fullName evidence="6">Isoprenylcysteine carboxylmethyltransferase family protein</fullName>
    </submittedName>
</protein>
<dbReference type="Gene3D" id="1.20.120.1630">
    <property type="match status" value="1"/>
</dbReference>
<name>A0A842H931_9BACT</name>
<reference evidence="6 7" key="1">
    <citation type="submission" date="2020-07" db="EMBL/GenBank/DDBJ databases">
        <authorList>
            <person name="Feng X."/>
        </authorList>
    </citation>
    <scope>NUCLEOTIDE SEQUENCE [LARGE SCALE GENOMIC DNA]</scope>
    <source>
        <strain evidence="6 7">JCM31066</strain>
    </source>
</reference>
<evidence type="ECO:0000256" key="1">
    <source>
        <dbReference type="ARBA" id="ARBA00004127"/>
    </source>
</evidence>
<keyword evidence="4 5" id="KW-0472">Membrane</keyword>
<gene>
    <name evidence="6" type="ORF">H5P28_02050</name>
</gene>
<evidence type="ECO:0000256" key="2">
    <source>
        <dbReference type="ARBA" id="ARBA00022692"/>
    </source>
</evidence>
<evidence type="ECO:0000256" key="4">
    <source>
        <dbReference type="ARBA" id="ARBA00023136"/>
    </source>
</evidence>
<comment type="caution">
    <text evidence="6">The sequence shown here is derived from an EMBL/GenBank/DDBJ whole genome shotgun (WGS) entry which is preliminary data.</text>
</comment>
<keyword evidence="3 5" id="KW-1133">Transmembrane helix</keyword>
<dbReference type="Proteomes" id="UP000546464">
    <property type="component" value="Unassembled WGS sequence"/>
</dbReference>
<accession>A0A842H931</accession>
<dbReference type="Pfam" id="PF04191">
    <property type="entry name" value="PEMT"/>
    <property type="match status" value="1"/>
</dbReference>
<dbReference type="PANTHER" id="PTHR12714">
    <property type="entry name" value="PROTEIN-S ISOPRENYLCYSTEINE O-METHYLTRANSFERASE"/>
    <property type="match status" value="1"/>
</dbReference>
<dbReference type="GO" id="GO:0032259">
    <property type="term" value="P:methylation"/>
    <property type="evidence" value="ECO:0007669"/>
    <property type="project" value="UniProtKB-KW"/>
</dbReference>
<keyword evidence="2 5" id="KW-0812">Transmembrane</keyword>
<proteinExistence type="predicted"/>
<comment type="subcellular location">
    <subcellularLocation>
        <location evidence="1">Endomembrane system</location>
        <topology evidence="1">Multi-pass membrane protein</topology>
    </subcellularLocation>
</comment>
<dbReference type="RefSeq" id="WP_185674032.1">
    <property type="nucleotide sequence ID" value="NZ_JACHVB010000012.1"/>
</dbReference>
<keyword evidence="6" id="KW-0808">Transferase</keyword>
<dbReference type="PANTHER" id="PTHR12714:SF9">
    <property type="entry name" value="PROTEIN-S-ISOPRENYLCYSTEINE O-METHYLTRANSFERASE"/>
    <property type="match status" value="1"/>
</dbReference>
<dbReference type="AlphaFoldDB" id="A0A842H931"/>
<feature type="transmembrane region" description="Helical" evidence="5">
    <location>
        <begin position="44"/>
        <end position="65"/>
    </location>
</feature>
<dbReference type="GO" id="GO:0008168">
    <property type="term" value="F:methyltransferase activity"/>
    <property type="evidence" value="ECO:0007669"/>
    <property type="project" value="UniProtKB-KW"/>
</dbReference>
<feature type="transmembrane region" description="Helical" evidence="5">
    <location>
        <begin position="12"/>
        <end position="32"/>
    </location>
</feature>
<keyword evidence="7" id="KW-1185">Reference proteome</keyword>
<organism evidence="6 7">
    <name type="scientific">Ruficoccus amylovorans</name>
    <dbReference type="NCBI Taxonomy" id="1804625"/>
    <lineage>
        <taxon>Bacteria</taxon>
        <taxon>Pseudomonadati</taxon>
        <taxon>Verrucomicrobiota</taxon>
        <taxon>Opitutia</taxon>
        <taxon>Puniceicoccales</taxon>
        <taxon>Cerasicoccaceae</taxon>
        <taxon>Ruficoccus</taxon>
    </lineage>
</organism>
<evidence type="ECO:0000256" key="5">
    <source>
        <dbReference type="SAM" id="Phobius"/>
    </source>
</evidence>
<dbReference type="EMBL" id="JACHVB010000012">
    <property type="protein sequence ID" value="MBC2593033.1"/>
    <property type="molecule type" value="Genomic_DNA"/>
</dbReference>
<evidence type="ECO:0000256" key="3">
    <source>
        <dbReference type="ARBA" id="ARBA00022989"/>
    </source>
</evidence>
<keyword evidence="6" id="KW-0489">Methyltransferase</keyword>
<dbReference type="InterPro" id="IPR007318">
    <property type="entry name" value="Phopholipid_MeTrfase"/>
</dbReference>
<evidence type="ECO:0000313" key="7">
    <source>
        <dbReference type="Proteomes" id="UP000546464"/>
    </source>
</evidence>
<dbReference type="GO" id="GO:0012505">
    <property type="term" value="C:endomembrane system"/>
    <property type="evidence" value="ECO:0007669"/>
    <property type="project" value="UniProtKB-SubCell"/>
</dbReference>